<sequence length="89" mass="10354">MDRDRLGDALEEFDPTPGERRVVVRQALDLSDSGRFEADTGNALTREEIVRNLRDAPDKRLPERWNWWLGSLAMAYGGYERFQVRTVSR</sequence>
<dbReference type="Pfam" id="PF26484">
    <property type="entry name" value="WNWW"/>
    <property type="match status" value="1"/>
</dbReference>
<comment type="caution">
    <text evidence="1">The sequence shown here is derived from an EMBL/GenBank/DDBJ whole genome shotgun (WGS) entry which is preliminary data.</text>
</comment>
<gene>
    <name evidence="1" type="ORF">ACFQL7_17390</name>
</gene>
<evidence type="ECO:0000313" key="1">
    <source>
        <dbReference type="EMBL" id="MFC7191395.1"/>
    </source>
</evidence>
<dbReference type="GeneID" id="76201127"/>
<name>A0ABD5YV91_9EURY</name>
<accession>A0ABD5YV91</accession>
<dbReference type="RefSeq" id="WP_248909052.1">
    <property type="nucleotide sequence ID" value="NZ_CP109979.1"/>
</dbReference>
<keyword evidence="2" id="KW-1185">Reference proteome</keyword>
<dbReference type="InterPro" id="IPR058716">
    <property type="entry name" value="WNWW_dom-containing"/>
</dbReference>
<evidence type="ECO:0000313" key="2">
    <source>
        <dbReference type="Proteomes" id="UP001596417"/>
    </source>
</evidence>
<proteinExistence type="predicted"/>
<organism evidence="1 2">
    <name type="scientific">Halocatena marina</name>
    <dbReference type="NCBI Taxonomy" id="2934937"/>
    <lineage>
        <taxon>Archaea</taxon>
        <taxon>Methanobacteriati</taxon>
        <taxon>Methanobacteriota</taxon>
        <taxon>Stenosarchaea group</taxon>
        <taxon>Halobacteria</taxon>
        <taxon>Halobacteriales</taxon>
        <taxon>Natronomonadaceae</taxon>
        <taxon>Halocatena</taxon>
    </lineage>
</organism>
<dbReference type="EMBL" id="JBHTAX010000001">
    <property type="protein sequence ID" value="MFC7191395.1"/>
    <property type="molecule type" value="Genomic_DNA"/>
</dbReference>
<dbReference type="Proteomes" id="UP001596417">
    <property type="component" value="Unassembled WGS sequence"/>
</dbReference>
<dbReference type="AlphaFoldDB" id="A0ABD5YV91"/>
<reference evidence="1 2" key="1">
    <citation type="journal article" date="2019" name="Int. J. Syst. Evol. Microbiol.">
        <title>The Global Catalogue of Microorganisms (GCM) 10K type strain sequencing project: providing services to taxonomists for standard genome sequencing and annotation.</title>
        <authorList>
            <consortium name="The Broad Institute Genomics Platform"/>
            <consortium name="The Broad Institute Genome Sequencing Center for Infectious Disease"/>
            <person name="Wu L."/>
            <person name="Ma J."/>
        </authorList>
    </citation>
    <scope>NUCLEOTIDE SEQUENCE [LARGE SCALE GENOMIC DNA]</scope>
    <source>
        <strain evidence="1 2">RDMS1</strain>
    </source>
</reference>
<protein>
    <submittedName>
        <fullName evidence="1">Uncharacterized protein</fullName>
    </submittedName>
</protein>